<dbReference type="OrthoDB" id="9829661at2"/>
<evidence type="ECO:0000313" key="2">
    <source>
        <dbReference type="Proteomes" id="UP000198914"/>
    </source>
</evidence>
<dbReference type="EMBL" id="FNPX01000014">
    <property type="protein sequence ID" value="SDZ42272.1"/>
    <property type="molecule type" value="Genomic_DNA"/>
</dbReference>
<organism evidence="1 2">
    <name type="scientific">Jannaschia faecimaris</name>
    <dbReference type="NCBI Taxonomy" id="1244108"/>
    <lineage>
        <taxon>Bacteria</taxon>
        <taxon>Pseudomonadati</taxon>
        <taxon>Pseudomonadota</taxon>
        <taxon>Alphaproteobacteria</taxon>
        <taxon>Rhodobacterales</taxon>
        <taxon>Roseobacteraceae</taxon>
        <taxon>Jannaschia</taxon>
    </lineage>
</organism>
<dbReference type="STRING" id="1244108.SAMN05444004_11414"/>
<keyword evidence="2" id="KW-1185">Reference proteome</keyword>
<evidence type="ECO:0000313" key="1">
    <source>
        <dbReference type="EMBL" id="SDZ42272.1"/>
    </source>
</evidence>
<sequence>MIRAFLLTLAATQAGAVDLPDIGPALSPCLEKHVTGAPYVAALRAQGWTPVAESEKPAAQRNLSHALLAALHAEHGEGGSWADRWSHREETLAWVQDSSTNRPLYARGDAILLLMGEQITDETVGRIHRTTCLIGGPELDLVSRLLAEEAILPEGGLRSLSFLPEDEGSLPYSSVAIMRHLPDPGPVMPTHLDAVVTTQMFPVASVEDAE</sequence>
<accession>A0A1H3SWC0</accession>
<dbReference type="Proteomes" id="UP000198914">
    <property type="component" value="Unassembled WGS sequence"/>
</dbReference>
<proteinExistence type="predicted"/>
<name>A0A1H3SWC0_9RHOB</name>
<dbReference type="RefSeq" id="WP_092646968.1">
    <property type="nucleotide sequence ID" value="NZ_FNPX01000014.1"/>
</dbReference>
<gene>
    <name evidence="1" type="ORF">SAMN05444004_11414</name>
</gene>
<reference evidence="2" key="1">
    <citation type="submission" date="2016-10" db="EMBL/GenBank/DDBJ databases">
        <authorList>
            <person name="Varghese N."/>
            <person name="Submissions S."/>
        </authorList>
    </citation>
    <scope>NUCLEOTIDE SEQUENCE [LARGE SCALE GENOMIC DNA]</scope>
    <source>
        <strain evidence="2">DSM 100420</strain>
    </source>
</reference>
<dbReference type="AlphaFoldDB" id="A0A1H3SWC0"/>
<protein>
    <submittedName>
        <fullName evidence="1">Uncharacterized protein</fullName>
    </submittedName>
</protein>